<comment type="caution">
    <text evidence="4">The sequence shown here is derived from an EMBL/GenBank/DDBJ whole genome shotgun (WGS) entry which is preliminary data.</text>
</comment>
<accession>A0AAW7IPV9</accession>
<keyword evidence="2" id="KW-0812">Transmembrane</keyword>
<reference evidence="4" key="1">
    <citation type="submission" date="2023-06" db="EMBL/GenBank/DDBJ databases">
        <title>Comparative genomics of Bacillaceae isolates and their secondary metabolite potential.</title>
        <authorList>
            <person name="Song L."/>
            <person name="Nielsen L.J."/>
            <person name="Mohite O."/>
            <person name="Xu X."/>
            <person name="Weber T."/>
            <person name="Kovacs A.T."/>
        </authorList>
    </citation>
    <scope>NUCLEOTIDE SEQUENCE</scope>
    <source>
        <strain evidence="4">D8_B_37</strain>
    </source>
</reference>
<keyword evidence="2" id="KW-0472">Membrane</keyword>
<name>A0AAW7IPV9_9BACI</name>
<evidence type="ECO:0000256" key="2">
    <source>
        <dbReference type="SAM" id="Phobius"/>
    </source>
</evidence>
<dbReference type="AlphaFoldDB" id="A0AAW7IPV9"/>
<dbReference type="Gene3D" id="1.10.1900.10">
    <property type="entry name" value="c-terminal domain of poly(a) binding protein"/>
    <property type="match status" value="1"/>
</dbReference>
<sequence length="254" mass="28760">MLDVNKALSKESQNFLENLRLYLFSSGKKTAEIEDIIEELEVHLLEAERNKKSVEHIVGRSPKEYMEQLSDEMSVDFMGWLKYIVMILIGAFSYWIIAKAIKNGGIEFSLWEIIGYPFAGILSVFIYMMCFRYMASHKLSKVKQGVLLYGLGIISIALFAGLIIFSGIYSTTFIKLDNTGNIIAVILAISIFILISLWSKSWVSIIIPILLYAPEVLLKQTHYQGNVNLILSSLITMLGILLYCGYTIRKTKSS</sequence>
<dbReference type="Proteomes" id="UP001234602">
    <property type="component" value="Unassembled WGS sequence"/>
</dbReference>
<feature type="domain" description="HAAS transmembrane region" evidence="3">
    <location>
        <begin position="94"/>
        <end position="209"/>
    </location>
</feature>
<evidence type="ECO:0000313" key="5">
    <source>
        <dbReference type="Proteomes" id="UP001234602"/>
    </source>
</evidence>
<dbReference type="PANTHER" id="PTHR41307">
    <property type="entry name" value="MEMBRANE PROTEIN-RELATED"/>
    <property type="match status" value="1"/>
</dbReference>
<feature type="transmembrane region" description="Helical" evidence="2">
    <location>
        <begin position="113"/>
        <end position="134"/>
    </location>
</feature>
<keyword evidence="2" id="KW-1133">Transmembrane helix</keyword>
<organism evidence="4 5">
    <name type="scientific">Peribacillus simplex</name>
    <dbReference type="NCBI Taxonomy" id="1478"/>
    <lineage>
        <taxon>Bacteria</taxon>
        <taxon>Bacillati</taxon>
        <taxon>Bacillota</taxon>
        <taxon>Bacilli</taxon>
        <taxon>Bacillales</taxon>
        <taxon>Bacillaceae</taxon>
        <taxon>Peribacillus</taxon>
    </lineage>
</organism>
<gene>
    <name evidence="4" type="ORF">QUF89_08855</name>
</gene>
<dbReference type="SUPFAM" id="SSF158560">
    <property type="entry name" value="BH3980-like"/>
    <property type="match status" value="1"/>
</dbReference>
<evidence type="ECO:0000259" key="3">
    <source>
        <dbReference type="Pfam" id="PF08006"/>
    </source>
</evidence>
<dbReference type="EMBL" id="JAUCEY010000008">
    <property type="protein sequence ID" value="MDM5452293.1"/>
    <property type="molecule type" value="Genomic_DNA"/>
</dbReference>
<feature type="coiled-coil region" evidence="1">
    <location>
        <begin position="30"/>
        <end position="57"/>
    </location>
</feature>
<protein>
    <recommendedName>
        <fullName evidence="3">HAAS transmembrane region domain-containing protein</fullName>
    </recommendedName>
</protein>
<dbReference type="InterPro" id="IPR012963">
    <property type="entry name" value="HAAS_TM"/>
</dbReference>
<dbReference type="Pfam" id="PF08006">
    <property type="entry name" value="HAAS_TM"/>
    <property type="match status" value="1"/>
</dbReference>
<evidence type="ECO:0000256" key="1">
    <source>
        <dbReference type="SAM" id="Coils"/>
    </source>
</evidence>
<feature type="transmembrane region" description="Helical" evidence="2">
    <location>
        <begin position="182"/>
        <end position="213"/>
    </location>
</feature>
<proteinExistence type="predicted"/>
<feature type="transmembrane region" description="Helical" evidence="2">
    <location>
        <begin position="225"/>
        <end position="248"/>
    </location>
</feature>
<feature type="transmembrane region" description="Helical" evidence="2">
    <location>
        <begin position="80"/>
        <end position="101"/>
    </location>
</feature>
<evidence type="ECO:0000313" key="4">
    <source>
        <dbReference type="EMBL" id="MDM5452293.1"/>
    </source>
</evidence>
<keyword evidence="1" id="KW-0175">Coiled coil</keyword>
<feature type="transmembrane region" description="Helical" evidence="2">
    <location>
        <begin position="146"/>
        <end position="170"/>
    </location>
</feature>
<dbReference type="PANTHER" id="PTHR41307:SF1">
    <property type="entry name" value="MEMBRANE PROTEIN"/>
    <property type="match status" value="1"/>
</dbReference>
<dbReference type="RefSeq" id="WP_289319811.1">
    <property type="nucleotide sequence ID" value="NZ_JAUCEY010000008.1"/>
</dbReference>